<evidence type="ECO:0000313" key="9">
    <source>
        <dbReference type="Proteomes" id="UP000006906"/>
    </source>
</evidence>
<evidence type="ECO:0000256" key="3">
    <source>
        <dbReference type="ARBA" id="ARBA00035306"/>
    </source>
</evidence>
<dbReference type="Proteomes" id="UP000006906">
    <property type="component" value="Chromosome 6"/>
</dbReference>
<dbReference type="EC" id="3.2.2.-" evidence="6"/>
<dbReference type="InParanoid" id="A0A2K3DQT6"/>
<keyword evidence="9" id="KW-1185">Reference proteome</keyword>
<dbReference type="Gramene" id="PNW82905">
    <property type="protein sequence ID" value="PNW82905"/>
    <property type="gene ID" value="CHLRE_06g298950v5"/>
</dbReference>
<comment type="similarity">
    <text evidence="2 6">Belongs to the QNG1 protein family.</text>
</comment>
<evidence type="ECO:0000256" key="5">
    <source>
        <dbReference type="ARBA" id="ARBA00048204"/>
    </source>
</evidence>
<evidence type="ECO:0000256" key="4">
    <source>
        <dbReference type="ARBA" id="ARBA00035393"/>
    </source>
</evidence>
<keyword evidence="1 6" id="KW-0378">Hydrolase</keyword>
<comment type="function">
    <text evidence="6">Catalyzes the hydrolysis of queuosine 5'-phosphate, releasing the nucleobase queuine (q). Is required for salvage of queuine from exogenous queuosine (Q) that is imported and then converted to queuosine 5'-phosphate intracellularly.</text>
</comment>
<dbReference type="GO" id="GO:0016787">
    <property type="term" value="F:hydrolase activity"/>
    <property type="evidence" value="ECO:0007669"/>
    <property type="project" value="UniProtKB-KW"/>
</dbReference>
<feature type="compositionally biased region" description="Low complexity" evidence="7">
    <location>
        <begin position="321"/>
        <end position="335"/>
    </location>
</feature>
<dbReference type="InterPro" id="IPR019438">
    <property type="entry name" value="Q_salvage"/>
</dbReference>
<dbReference type="PANTHER" id="PTHR21314:SF0">
    <property type="entry name" value="QUEUOSINE 5'-PHOSPHATE N-GLYCOSYLASE_HYDROLASE"/>
    <property type="match status" value="1"/>
</dbReference>
<feature type="compositionally biased region" description="Low complexity" evidence="7">
    <location>
        <begin position="352"/>
        <end position="378"/>
    </location>
</feature>
<evidence type="ECO:0000256" key="1">
    <source>
        <dbReference type="ARBA" id="ARBA00022801"/>
    </source>
</evidence>
<accession>A0A2K3DQT6</accession>
<dbReference type="GeneID" id="5717005"/>
<gene>
    <name evidence="8" type="ORF">CHLRE_06g298950v5</name>
</gene>
<dbReference type="Pfam" id="PF10343">
    <property type="entry name" value="Q_salvage"/>
    <property type="match status" value="1"/>
</dbReference>
<dbReference type="EMBL" id="CM008967">
    <property type="protein sequence ID" value="PNW82905.1"/>
    <property type="molecule type" value="Genomic_DNA"/>
</dbReference>
<feature type="region of interest" description="Disordered" evidence="7">
    <location>
        <begin position="321"/>
        <end position="378"/>
    </location>
</feature>
<evidence type="ECO:0000256" key="6">
    <source>
        <dbReference type="RuleBase" id="RU365002"/>
    </source>
</evidence>
<dbReference type="OMA" id="VACIHRR"/>
<dbReference type="OrthoDB" id="416777at2759"/>
<evidence type="ECO:0000313" key="8">
    <source>
        <dbReference type="EMBL" id="PNW82905.1"/>
    </source>
</evidence>
<evidence type="ECO:0000256" key="7">
    <source>
        <dbReference type="SAM" id="MobiDB-lite"/>
    </source>
</evidence>
<dbReference type="PANTHER" id="PTHR21314">
    <property type="entry name" value="QUEUOSINE 5'-PHOSPHATE N-GLYCOSYLASE_HYDROLASE-RELATED"/>
    <property type="match status" value="1"/>
</dbReference>
<protein>
    <recommendedName>
        <fullName evidence="3 6">Queuosine 5'-phosphate N-glycosylase/hydrolase</fullName>
        <ecNumber evidence="6">3.2.2.-</ecNumber>
    </recommendedName>
    <alternativeName>
        <fullName evidence="4 6">Queuosine-nucleotide N-glycosylase/hydrolase</fullName>
    </alternativeName>
</protein>
<name>A0A2K3DQT6_CHLRE</name>
<reference evidence="8 9" key="1">
    <citation type="journal article" date="2007" name="Science">
        <title>The Chlamydomonas genome reveals the evolution of key animal and plant functions.</title>
        <authorList>
            <person name="Merchant S.S."/>
            <person name="Prochnik S.E."/>
            <person name="Vallon O."/>
            <person name="Harris E.H."/>
            <person name="Karpowicz S.J."/>
            <person name="Witman G.B."/>
            <person name="Terry A."/>
            <person name="Salamov A."/>
            <person name="Fritz-Laylin L.K."/>
            <person name="Marechal-Drouard L."/>
            <person name="Marshall W.F."/>
            <person name="Qu L.H."/>
            <person name="Nelson D.R."/>
            <person name="Sanderfoot A.A."/>
            <person name="Spalding M.H."/>
            <person name="Kapitonov V.V."/>
            <person name="Ren Q."/>
            <person name="Ferris P."/>
            <person name="Lindquist E."/>
            <person name="Shapiro H."/>
            <person name="Lucas S.M."/>
            <person name="Grimwood J."/>
            <person name="Schmutz J."/>
            <person name="Cardol P."/>
            <person name="Cerutti H."/>
            <person name="Chanfreau G."/>
            <person name="Chen C.L."/>
            <person name="Cognat V."/>
            <person name="Croft M.T."/>
            <person name="Dent R."/>
            <person name="Dutcher S."/>
            <person name="Fernandez E."/>
            <person name="Fukuzawa H."/>
            <person name="Gonzalez-Ballester D."/>
            <person name="Gonzalez-Halphen D."/>
            <person name="Hallmann A."/>
            <person name="Hanikenne M."/>
            <person name="Hippler M."/>
            <person name="Inwood W."/>
            <person name="Jabbari K."/>
            <person name="Kalanon M."/>
            <person name="Kuras R."/>
            <person name="Lefebvre P.A."/>
            <person name="Lemaire S.D."/>
            <person name="Lobanov A.V."/>
            <person name="Lohr M."/>
            <person name="Manuell A."/>
            <person name="Meier I."/>
            <person name="Mets L."/>
            <person name="Mittag M."/>
            <person name="Mittelmeier T."/>
            <person name="Moroney J.V."/>
            <person name="Moseley J."/>
            <person name="Napoli C."/>
            <person name="Nedelcu A.M."/>
            <person name="Niyogi K."/>
            <person name="Novoselov S.V."/>
            <person name="Paulsen I.T."/>
            <person name="Pazour G."/>
            <person name="Purton S."/>
            <person name="Ral J.P."/>
            <person name="Riano-Pachon D.M."/>
            <person name="Riekhof W."/>
            <person name="Rymarquis L."/>
            <person name="Schroda M."/>
            <person name="Stern D."/>
            <person name="Umen J."/>
            <person name="Willows R."/>
            <person name="Wilson N."/>
            <person name="Zimmer S.L."/>
            <person name="Allmer J."/>
            <person name="Balk J."/>
            <person name="Bisova K."/>
            <person name="Chen C.J."/>
            <person name="Elias M."/>
            <person name="Gendler K."/>
            <person name="Hauser C."/>
            <person name="Lamb M.R."/>
            <person name="Ledford H."/>
            <person name="Long J.C."/>
            <person name="Minagawa J."/>
            <person name="Page M.D."/>
            <person name="Pan J."/>
            <person name="Pootakham W."/>
            <person name="Roje S."/>
            <person name="Rose A."/>
            <person name="Stahlberg E."/>
            <person name="Terauchi A.M."/>
            <person name="Yang P."/>
            <person name="Ball S."/>
            <person name="Bowler C."/>
            <person name="Dieckmann C.L."/>
            <person name="Gladyshev V.N."/>
            <person name="Green P."/>
            <person name="Jorgensen R."/>
            <person name="Mayfield S."/>
            <person name="Mueller-Roeber B."/>
            <person name="Rajamani S."/>
            <person name="Sayre R.T."/>
            <person name="Brokstein P."/>
            <person name="Dubchak I."/>
            <person name="Goodstein D."/>
            <person name="Hornick L."/>
            <person name="Huang Y.W."/>
            <person name="Jhaveri J."/>
            <person name="Luo Y."/>
            <person name="Martinez D."/>
            <person name="Ngau W.C."/>
            <person name="Otillar B."/>
            <person name="Poliakov A."/>
            <person name="Porter A."/>
            <person name="Szajkowski L."/>
            <person name="Werner G."/>
            <person name="Zhou K."/>
            <person name="Grigoriev I.V."/>
            <person name="Rokhsar D.S."/>
            <person name="Grossman A.R."/>
        </authorList>
    </citation>
    <scope>NUCLEOTIDE SEQUENCE [LARGE SCALE GENOMIC DNA]</scope>
    <source>
        <strain evidence="9">CC-503</strain>
    </source>
</reference>
<evidence type="ECO:0000256" key="2">
    <source>
        <dbReference type="ARBA" id="ARBA00035119"/>
    </source>
</evidence>
<dbReference type="RefSeq" id="XP_001691448.2">
    <property type="nucleotide sequence ID" value="XM_001691396.2"/>
</dbReference>
<dbReference type="KEGG" id="cre:CHLRE_06g298950v5"/>
<sequence>MPGAPNVLEDVHRSCAEVAALHREHVSINDAALAELAAELAAAADDVRGAVRGLPLPIRFHSLEQELTLLALFHLLDFGSGHLARPESRRQSGGRDWREALQYGLLGLHLGGTRLDSHKLKSFSMYDMNQVFGLDATVEVPVMPGVTMSKPGPLQPLCKSLLAALTDTGAQLAEAGHKTPGELLLAIGEELAKAGRTSASAFVEELVDTLPAFRDTVLYDGRTLVLQRRAQNLAADLACVYGGREGGGRFAFPDVDQLAGDSGPTTIAALRAKGVLQVADPDLAATLDSGAELPAGPHERALRAAAVVACDRLAAAANAAAGSSGGATVTESGAGQSLPAEADAEGKEAEAEAGTASEGAGEGAGAEPSGTGAATAASAAAQAGGDSGSRKSGAATATATAAAAAAAIRPVDVGAYLCYLTEPGRELADRAKPHVTLGVTGY</sequence>
<organism evidence="8 9">
    <name type="scientific">Chlamydomonas reinhardtii</name>
    <name type="common">Chlamydomonas smithii</name>
    <dbReference type="NCBI Taxonomy" id="3055"/>
    <lineage>
        <taxon>Eukaryota</taxon>
        <taxon>Viridiplantae</taxon>
        <taxon>Chlorophyta</taxon>
        <taxon>core chlorophytes</taxon>
        <taxon>Chlorophyceae</taxon>
        <taxon>CS clade</taxon>
        <taxon>Chlamydomonadales</taxon>
        <taxon>Chlamydomonadaceae</taxon>
        <taxon>Chlamydomonas</taxon>
    </lineage>
</organism>
<dbReference type="ExpressionAtlas" id="A0A2K3DQT6">
    <property type="expression patterns" value="baseline and differential"/>
</dbReference>
<dbReference type="AlphaFoldDB" id="A0A2K3DQT6"/>
<dbReference type="GO" id="GO:0006400">
    <property type="term" value="P:tRNA modification"/>
    <property type="evidence" value="ECO:0000318"/>
    <property type="project" value="GO_Central"/>
</dbReference>
<dbReference type="PaxDb" id="3055-EDP05181"/>
<comment type="catalytic activity">
    <reaction evidence="5 6">
        <text>queuosine 5'-phosphate + H2O = queuine + D-ribose 5-phosphate</text>
        <dbReference type="Rhea" id="RHEA:75387"/>
        <dbReference type="ChEBI" id="CHEBI:15377"/>
        <dbReference type="ChEBI" id="CHEBI:17433"/>
        <dbReference type="ChEBI" id="CHEBI:78346"/>
        <dbReference type="ChEBI" id="CHEBI:194371"/>
    </reaction>
    <physiologicalReaction direction="left-to-right" evidence="5 6">
        <dbReference type="Rhea" id="RHEA:75388"/>
    </physiologicalReaction>
</comment>
<proteinExistence type="inferred from homology"/>